<evidence type="ECO:0000259" key="1">
    <source>
        <dbReference type="PROSITE" id="PS51186"/>
    </source>
</evidence>
<sequence length="200" mass="22580">MAFEVEPAHTSDAPQMARVFQAAFSDAFNRKMLPPTEDVNVWAIENVAGGGGAQPHEVFLKICDDEGRVAAFAKWVQPVDTDDGRHENDDNQGSWPVSADKELCEVFFGTMSEHHRELMGTRRHYYLEILAVDPAYQGRGLASKLLKWGLARADEEGVEVYLSSSPEGRKVYEKYGFESRHAFSPFPAYEQLNMIRPIQR</sequence>
<evidence type="ECO:0000313" key="3">
    <source>
        <dbReference type="Proteomes" id="UP001147746"/>
    </source>
</evidence>
<dbReference type="SUPFAM" id="SSF55729">
    <property type="entry name" value="Acyl-CoA N-acyltransferases (Nat)"/>
    <property type="match status" value="1"/>
</dbReference>
<dbReference type="Gene3D" id="3.40.630.30">
    <property type="match status" value="1"/>
</dbReference>
<dbReference type="EMBL" id="JAPZBO010000005">
    <property type="protein sequence ID" value="KAJ5316324.1"/>
    <property type="molecule type" value="Genomic_DNA"/>
</dbReference>
<organism evidence="2 3">
    <name type="scientific">Penicillium atrosanguineum</name>
    <dbReference type="NCBI Taxonomy" id="1132637"/>
    <lineage>
        <taxon>Eukaryota</taxon>
        <taxon>Fungi</taxon>
        <taxon>Dikarya</taxon>
        <taxon>Ascomycota</taxon>
        <taxon>Pezizomycotina</taxon>
        <taxon>Eurotiomycetes</taxon>
        <taxon>Eurotiomycetidae</taxon>
        <taxon>Eurotiales</taxon>
        <taxon>Aspergillaceae</taxon>
        <taxon>Penicillium</taxon>
    </lineage>
</organism>
<dbReference type="PANTHER" id="PTHR42791:SF17">
    <property type="entry name" value="ACETYLTRANSFERASE, GNAT FAMILY FAMILY (AFU_ORTHOLOGUE AFUA_8G05690)"/>
    <property type="match status" value="1"/>
</dbReference>
<dbReference type="InterPro" id="IPR052523">
    <property type="entry name" value="Trichothecene_AcTrans"/>
</dbReference>
<keyword evidence="3" id="KW-1185">Reference proteome</keyword>
<gene>
    <name evidence="2" type="ORF">N7476_006631</name>
</gene>
<reference evidence="2" key="2">
    <citation type="journal article" date="2023" name="IMA Fungus">
        <title>Comparative genomic study of the Penicillium genus elucidates a diverse pangenome and 15 lateral gene transfer events.</title>
        <authorList>
            <person name="Petersen C."/>
            <person name="Sorensen T."/>
            <person name="Nielsen M.R."/>
            <person name="Sondergaard T.E."/>
            <person name="Sorensen J.L."/>
            <person name="Fitzpatrick D.A."/>
            <person name="Frisvad J.C."/>
            <person name="Nielsen K.L."/>
        </authorList>
    </citation>
    <scope>NUCLEOTIDE SEQUENCE</scope>
    <source>
        <strain evidence="2">IBT 21472</strain>
    </source>
</reference>
<comment type="caution">
    <text evidence="2">The sequence shown here is derived from an EMBL/GenBank/DDBJ whole genome shotgun (WGS) entry which is preliminary data.</text>
</comment>
<dbReference type="Proteomes" id="UP001147746">
    <property type="component" value="Unassembled WGS sequence"/>
</dbReference>
<name>A0A9W9U5L7_9EURO</name>
<evidence type="ECO:0000313" key="2">
    <source>
        <dbReference type="EMBL" id="KAJ5316324.1"/>
    </source>
</evidence>
<dbReference type="PROSITE" id="PS51186">
    <property type="entry name" value="GNAT"/>
    <property type="match status" value="1"/>
</dbReference>
<dbReference type="OrthoDB" id="2744543at2759"/>
<dbReference type="AlphaFoldDB" id="A0A9W9U5L7"/>
<dbReference type="PANTHER" id="PTHR42791">
    <property type="entry name" value="GNAT FAMILY ACETYLTRANSFERASE"/>
    <property type="match status" value="1"/>
</dbReference>
<dbReference type="CDD" id="cd04301">
    <property type="entry name" value="NAT_SF"/>
    <property type="match status" value="1"/>
</dbReference>
<dbReference type="InterPro" id="IPR000182">
    <property type="entry name" value="GNAT_dom"/>
</dbReference>
<proteinExistence type="predicted"/>
<protein>
    <recommendedName>
        <fullName evidence="1">N-acetyltransferase domain-containing protein</fullName>
    </recommendedName>
</protein>
<dbReference type="Pfam" id="PF00583">
    <property type="entry name" value="Acetyltransf_1"/>
    <property type="match status" value="1"/>
</dbReference>
<dbReference type="InterPro" id="IPR016181">
    <property type="entry name" value="Acyl_CoA_acyltransferase"/>
</dbReference>
<reference evidence="2" key="1">
    <citation type="submission" date="2022-12" db="EMBL/GenBank/DDBJ databases">
        <authorList>
            <person name="Petersen C."/>
        </authorList>
    </citation>
    <scope>NUCLEOTIDE SEQUENCE</scope>
    <source>
        <strain evidence="2">IBT 21472</strain>
    </source>
</reference>
<dbReference type="GO" id="GO:0016747">
    <property type="term" value="F:acyltransferase activity, transferring groups other than amino-acyl groups"/>
    <property type="evidence" value="ECO:0007669"/>
    <property type="project" value="InterPro"/>
</dbReference>
<feature type="domain" description="N-acetyltransferase" evidence="1">
    <location>
        <begin position="3"/>
        <end position="199"/>
    </location>
</feature>
<accession>A0A9W9U5L7</accession>